<organism evidence="2 3">
    <name type="scientific">Limulus polyphemus</name>
    <name type="common">Atlantic horseshoe crab</name>
    <dbReference type="NCBI Taxonomy" id="6850"/>
    <lineage>
        <taxon>Eukaryota</taxon>
        <taxon>Metazoa</taxon>
        <taxon>Ecdysozoa</taxon>
        <taxon>Arthropoda</taxon>
        <taxon>Chelicerata</taxon>
        <taxon>Merostomata</taxon>
        <taxon>Xiphosura</taxon>
        <taxon>Limulidae</taxon>
        <taxon>Limulus</taxon>
    </lineage>
</organism>
<evidence type="ECO:0000313" key="2">
    <source>
        <dbReference type="Proteomes" id="UP000694941"/>
    </source>
</evidence>
<dbReference type="Proteomes" id="UP000694941">
    <property type="component" value="Unplaced"/>
</dbReference>
<feature type="compositionally biased region" description="Polar residues" evidence="1">
    <location>
        <begin position="44"/>
        <end position="60"/>
    </location>
</feature>
<gene>
    <name evidence="3" type="primary">LOC111089156</name>
</gene>
<sequence>MSNSATASQQRSTEETEAMFTGVKLTVDGENETSINHGDEGEGSEQQSVNNTLSADQVHNSELPMNADRSVASRYSSSRPLTEEEIQSFFAFRRQIIHQRTASSTGVYKVLSAKFGSMKPKVINPPYQPFGTFSSSLVFGSFSPVV</sequence>
<accession>A0ABM1TLP0</accession>
<name>A0ABM1TLP0_LIMPO</name>
<feature type="region of interest" description="Disordered" evidence="1">
    <location>
        <begin position="1"/>
        <end position="80"/>
    </location>
</feature>
<evidence type="ECO:0000313" key="3">
    <source>
        <dbReference type="RefSeq" id="XP_022256796.1"/>
    </source>
</evidence>
<dbReference type="RefSeq" id="XP_022256796.1">
    <property type="nucleotide sequence ID" value="XM_022401088.1"/>
</dbReference>
<feature type="compositionally biased region" description="Polar residues" evidence="1">
    <location>
        <begin position="1"/>
        <end position="11"/>
    </location>
</feature>
<protein>
    <submittedName>
        <fullName evidence="3">Uncharacterized protein LOC111089156</fullName>
    </submittedName>
</protein>
<dbReference type="GeneID" id="111089156"/>
<reference evidence="3" key="1">
    <citation type="submission" date="2025-08" db="UniProtKB">
        <authorList>
            <consortium name="RefSeq"/>
        </authorList>
    </citation>
    <scope>IDENTIFICATION</scope>
    <source>
        <tissue evidence="3">Muscle</tissue>
    </source>
</reference>
<keyword evidence="2" id="KW-1185">Reference proteome</keyword>
<proteinExistence type="predicted"/>
<evidence type="ECO:0000256" key="1">
    <source>
        <dbReference type="SAM" id="MobiDB-lite"/>
    </source>
</evidence>